<keyword evidence="5" id="KW-1185">Reference proteome</keyword>
<evidence type="ECO:0000256" key="2">
    <source>
        <dbReference type="ARBA" id="ARBA00006181"/>
    </source>
</evidence>
<dbReference type="GO" id="GO:0000460">
    <property type="term" value="P:maturation of 5.8S rRNA"/>
    <property type="evidence" value="ECO:0007669"/>
    <property type="project" value="EnsemblFungi"/>
</dbReference>
<dbReference type="GO" id="GO:0000171">
    <property type="term" value="F:ribonuclease MRP activity"/>
    <property type="evidence" value="ECO:0007669"/>
    <property type="project" value="EnsemblFungi"/>
</dbReference>
<dbReference type="GO" id="GO:0001682">
    <property type="term" value="P:tRNA 5'-leader removal"/>
    <property type="evidence" value="ECO:0007669"/>
    <property type="project" value="EnsemblFungi"/>
</dbReference>
<dbReference type="Pfam" id="PF01868">
    <property type="entry name" value="RNase_P-MRP_p29"/>
    <property type="match status" value="1"/>
</dbReference>
<name>J7S6R8_HUIN7</name>
<dbReference type="InterPro" id="IPR023534">
    <property type="entry name" value="Rof/RNase_P-like"/>
</dbReference>
<dbReference type="PIRSF" id="PIRSF027081">
    <property type="entry name" value="RNase_P/MRP_p29_subunit"/>
    <property type="match status" value="1"/>
</dbReference>
<dbReference type="KEGG" id="kng:KNAG_0E02700"/>
<proteinExistence type="inferred from homology"/>
<dbReference type="GO" id="GO:0004526">
    <property type="term" value="F:ribonuclease P activity"/>
    <property type="evidence" value="ECO:0007669"/>
    <property type="project" value="EnsemblFungi"/>
</dbReference>
<dbReference type="GO" id="GO:0033204">
    <property type="term" value="F:ribonuclease P RNA binding"/>
    <property type="evidence" value="ECO:0007669"/>
    <property type="project" value="InterPro"/>
</dbReference>
<evidence type="ECO:0000313" key="5">
    <source>
        <dbReference type="Proteomes" id="UP000006310"/>
    </source>
</evidence>
<organism evidence="4 5">
    <name type="scientific">Huiozyma naganishii (strain ATCC MYA-139 / BCRC 22969 / CBS 8797 / KCTC 17520 / NBRC 10181 / NCYC 3082 / Yp74L-3)</name>
    <name type="common">Yeast</name>
    <name type="synonym">Kazachstania naganishii</name>
    <dbReference type="NCBI Taxonomy" id="1071383"/>
    <lineage>
        <taxon>Eukaryota</taxon>
        <taxon>Fungi</taxon>
        <taxon>Dikarya</taxon>
        <taxon>Ascomycota</taxon>
        <taxon>Saccharomycotina</taxon>
        <taxon>Saccharomycetes</taxon>
        <taxon>Saccharomycetales</taxon>
        <taxon>Saccharomycetaceae</taxon>
        <taxon>Huiozyma</taxon>
    </lineage>
</organism>
<dbReference type="PANTHER" id="PTHR13348:SF0">
    <property type="entry name" value="RIBONUCLEASE P PROTEIN SUBUNIT P29"/>
    <property type="match status" value="1"/>
</dbReference>
<dbReference type="GeneID" id="34526229"/>
<dbReference type="SUPFAM" id="SSF101744">
    <property type="entry name" value="Rof/RNase P subunit-like"/>
    <property type="match status" value="1"/>
</dbReference>
<dbReference type="GO" id="GO:0034965">
    <property type="term" value="P:intronic box C/D snoRNA processing"/>
    <property type="evidence" value="ECO:0007669"/>
    <property type="project" value="EnsemblFungi"/>
</dbReference>
<dbReference type="InterPro" id="IPR002730">
    <property type="entry name" value="Rpp29/RNP1"/>
</dbReference>
<dbReference type="GO" id="GO:0042134">
    <property type="term" value="F:rRNA primary transcript binding"/>
    <property type="evidence" value="ECO:0007669"/>
    <property type="project" value="EnsemblFungi"/>
</dbReference>
<accession>J7S6R8</accession>
<comment type="subcellular location">
    <subcellularLocation>
        <location evidence="1">Nucleus</location>
    </subcellularLocation>
</comment>
<dbReference type="STRING" id="1071383.J7S6R8"/>
<dbReference type="InterPro" id="IPR016848">
    <property type="entry name" value="RNase_P/MRP_Rpp29-subunit"/>
</dbReference>
<keyword evidence="3" id="KW-0819">tRNA processing</keyword>
<evidence type="ECO:0000256" key="3">
    <source>
        <dbReference type="PIRNR" id="PIRNR027081"/>
    </source>
</evidence>
<reference evidence="4 5" key="1">
    <citation type="journal article" date="2011" name="Proc. Natl. Acad. Sci. U.S.A.">
        <title>Evolutionary erosion of yeast sex chromosomes by mating-type switching accidents.</title>
        <authorList>
            <person name="Gordon J.L."/>
            <person name="Armisen D."/>
            <person name="Proux-Wera E."/>
            <person name="Oheigeartaigh S.S."/>
            <person name="Byrne K.P."/>
            <person name="Wolfe K.H."/>
        </authorList>
    </citation>
    <scope>NUCLEOTIDE SEQUENCE [LARGE SCALE GENOMIC DNA]</scope>
    <source>
        <strain evidence="5">ATCC MYA-139 / BCRC 22969 / CBS 8797 / CCRC 22969 / KCTC 17520 / NBRC 10181 / NCYC 3082</strain>
    </source>
</reference>
<dbReference type="AlphaFoldDB" id="J7S6R8"/>
<comment type="similarity">
    <text evidence="2">Belongs to the eukaryotic/archaeal RNase P protein component 1 family.</text>
</comment>
<dbReference type="PANTHER" id="PTHR13348">
    <property type="entry name" value="RIBONUCLEASE P SUBUNIT P29"/>
    <property type="match status" value="1"/>
</dbReference>
<keyword evidence="3" id="KW-0539">Nucleus</keyword>
<dbReference type="OrthoDB" id="124041at2759"/>
<dbReference type="SMART" id="SM00538">
    <property type="entry name" value="POP4"/>
    <property type="match status" value="1"/>
</dbReference>
<dbReference type="OMA" id="NMIGIEG"/>
<gene>
    <name evidence="4" type="primary">KNAG0E02700</name>
    <name evidence="4" type="ordered locus">KNAG_0E02700</name>
</gene>
<evidence type="ECO:0000256" key="1">
    <source>
        <dbReference type="ARBA" id="ARBA00004123"/>
    </source>
</evidence>
<dbReference type="Gene3D" id="2.30.30.210">
    <property type="entry name" value="Ribonuclease P/MRP, subunit p29"/>
    <property type="match status" value="1"/>
</dbReference>
<dbReference type="GO" id="GO:0000172">
    <property type="term" value="C:ribonuclease MRP complex"/>
    <property type="evidence" value="ECO:0007669"/>
    <property type="project" value="EnsemblFungi"/>
</dbReference>
<sequence>MDRAQEFIKSCLFTKSFINPDKPIEENRLRETLLVLPTDGGLSSRLKHNRSKLKLTAENITSTNNKIRHPNYKSVSKNAKIAMKAYITGLKRAVQRAKKTSYENDITEKQELELYLKENNPELWSQLPHYGEFEPMHKDLWVGYIKELLGLPVETAIEDTSKLSINGSAALLKLSMAEYNGCLIKVAKSRNKNMVGIRGIVIWDSQKHFIIVTQGKLTDEVKCIPKQGTVFNFQIPLNDTDALEYSILGDRFKYRSSDRAGRKFKSRRCDDMLYYITDL</sequence>
<dbReference type="HOGENOM" id="CLU_998037_0_0_1"/>
<protein>
    <recommendedName>
        <fullName evidence="3">Ribonuclease P protein subunit</fullName>
    </recommendedName>
</protein>
<evidence type="ECO:0000313" key="4">
    <source>
        <dbReference type="EMBL" id="CCK70529.1"/>
    </source>
</evidence>
<dbReference type="InterPro" id="IPR036980">
    <property type="entry name" value="RNase_P/MRP_Rpp29_sf"/>
</dbReference>
<reference evidence="5" key="2">
    <citation type="submission" date="2012-08" db="EMBL/GenBank/DDBJ databases">
        <title>Genome sequence of Kazachstania naganishii.</title>
        <authorList>
            <person name="Gordon J.L."/>
            <person name="Armisen D."/>
            <person name="Proux-Wera E."/>
            <person name="OhEigeartaigh S.S."/>
            <person name="Byrne K.P."/>
            <person name="Wolfe K.H."/>
        </authorList>
    </citation>
    <scope>NUCLEOTIDE SEQUENCE [LARGE SCALE GENOMIC DNA]</scope>
    <source>
        <strain evidence="5">ATCC MYA-139 / BCRC 22969 / CBS 8797 / CCRC 22969 / KCTC 17520 / NBRC 10181 / NCYC 3082</strain>
    </source>
</reference>
<dbReference type="EMBL" id="HE978318">
    <property type="protein sequence ID" value="CCK70529.1"/>
    <property type="molecule type" value="Genomic_DNA"/>
</dbReference>
<dbReference type="GO" id="GO:0005655">
    <property type="term" value="C:nucleolar ribonuclease P complex"/>
    <property type="evidence" value="ECO:0007669"/>
    <property type="project" value="EnsemblFungi"/>
</dbReference>
<dbReference type="GO" id="GO:0000294">
    <property type="term" value="P:nuclear-transcribed mRNA catabolic process, RNase MRP-dependent"/>
    <property type="evidence" value="ECO:0007669"/>
    <property type="project" value="EnsemblFungi"/>
</dbReference>
<dbReference type="eggNOG" id="KOG4046">
    <property type="taxonomic scope" value="Eukaryota"/>
</dbReference>
<dbReference type="RefSeq" id="XP_022464775.1">
    <property type="nucleotide sequence ID" value="XM_022608261.1"/>
</dbReference>
<dbReference type="Proteomes" id="UP000006310">
    <property type="component" value="Chromosome 5"/>
</dbReference>